<reference evidence="2" key="2">
    <citation type="submission" date="2023-05" db="EMBL/GenBank/DDBJ databases">
        <authorList>
            <consortium name="Lawrence Berkeley National Laboratory"/>
            <person name="Steindorff A."/>
            <person name="Hensen N."/>
            <person name="Bonometti L."/>
            <person name="Westerberg I."/>
            <person name="Brannstrom I.O."/>
            <person name="Guillou S."/>
            <person name="Cros-Aarteil S."/>
            <person name="Calhoun S."/>
            <person name="Haridas S."/>
            <person name="Kuo A."/>
            <person name="Mondo S."/>
            <person name="Pangilinan J."/>
            <person name="Riley R."/>
            <person name="Labutti K."/>
            <person name="Andreopoulos B."/>
            <person name="Lipzen A."/>
            <person name="Chen C."/>
            <person name="Yanf M."/>
            <person name="Daum C."/>
            <person name="Ng V."/>
            <person name="Clum A."/>
            <person name="Ohm R."/>
            <person name="Martin F."/>
            <person name="Silar P."/>
            <person name="Natvig D."/>
            <person name="Lalanne C."/>
            <person name="Gautier V."/>
            <person name="Ament-Velasquez S.L."/>
            <person name="Kruys A."/>
            <person name="Hutchinson M.I."/>
            <person name="Powell A.J."/>
            <person name="Barry K."/>
            <person name="Miller A.N."/>
            <person name="Grigoriev I.V."/>
            <person name="Debuchy R."/>
            <person name="Gladieux P."/>
            <person name="Thoren M.H."/>
            <person name="Johannesson H."/>
        </authorList>
    </citation>
    <scope>NUCLEOTIDE SEQUENCE</scope>
    <source>
        <strain evidence="2">PSN309</strain>
    </source>
</reference>
<dbReference type="InterPro" id="IPR051693">
    <property type="entry name" value="UPF0046_metallophosphoest"/>
</dbReference>
<dbReference type="Proteomes" id="UP001302126">
    <property type="component" value="Unassembled WGS sequence"/>
</dbReference>
<accession>A0AAN7AKW6</accession>
<evidence type="ECO:0000313" key="2">
    <source>
        <dbReference type="EMBL" id="KAK4192471.1"/>
    </source>
</evidence>
<reference evidence="2" key="1">
    <citation type="journal article" date="2023" name="Mol. Phylogenet. Evol.">
        <title>Genome-scale phylogeny and comparative genomics of the fungal order Sordariales.</title>
        <authorList>
            <person name="Hensen N."/>
            <person name="Bonometti L."/>
            <person name="Westerberg I."/>
            <person name="Brannstrom I.O."/>
            <person name="Guillou S."/>
            <person name="Cros-Aarteil S."/>
            <person name="Calhoun S."/>
            <person name="Haridas S."/>
            <person name="Kuo A."/>
            <person name="Mondo S."/>
            <person name="Pangilinan J."/>
            <person name="Riley R."/>
            <person name="LaButti K."/>
            <person name="Andreopoulos B."/>
            <person name="Lipzen A."/>
            <person name="Chen C."/>
            <person name="Yan M."/>
            <person name="Daum C."/>
            <person name="Ng V."/>
            <person name="Clum A."/>
            <person name="Steindorff A."/>
            <person name="Ohm R.A."/>
            <person name="Martin F."/>
            <person name="Silar P."/>
            <person name="Natvig D.O."/>
            <person name="Lalanne C."/>
            <person name="Gautier V."/>
            <person name="Ament-Velasquez S.L."/>
            <person name="Kruys A."/>
            <person name="Hutchinson M.I."/>
            <person name="Powell A.J."/>
            <person name="Barry K."/>
            <person name="Miller A.N."/>
            <person name="Grigoriev I.V."/>
            <person name="Debuchy R."/>
            <person name="Gladieux P."/>
            <person name="Hiltunen Thoren M."/>
            <person name="Johannesson H."/>
        </authorList>
    </citation>
    <scope>NUCLEOTIDE SEQUENCE</scope>
    <source>
        <strain evidence="2">PSN309</strain>
    </source>
</reference>
<dbReference type="GO" id="GO:0016787">
    <property type="term" value="F:hydrolase activity"/>
    <property type="evidence" value="ECO:0007669"/>
    <property type="project" value="InterPro"/>
</dbReference>
<dbReference type="EMBL" id="MU864354">
    <property type="protein sequence ID" value="KAK4192471.1"/>
    <property type="molecule type" value="Genomic_DNA"/>
</dbReference>
<dbReference type="InterPro" id="IPR029052">
    <property type="entry name" value="Metallo-depent_PP-like"/>
</dbReference>
<dbReference type="AlphaFoldDB" id="A0AAN7AKW6"/>
<name>A0AAN7AKW6_9PEZI</name>
<dbReference type="Pfam" id="PF00149">
    <property type="entry name" value="Metallophos"/>
    <property type="match status" value="1"/>
</dbReference>
<evidence type="ECO:0000259" key="1">
    <source>
        <dbReference type="Pfam" id="PF00149"/>
    </source>
</evidence>
<dbReference type="Gene3D" id="3.60.21.10">
    <property type="match status" value="1"/>
</dbReference>
<proteinExistence type="predicted"/>
<dbReference type="InterPro" id="IPR004843">
    <property type="entry name" value="Calcineurin-like_PHP"/>
</dbReference>
<sequence>MPDIKTRILILSDTHNQPGITLPNLPVDVAIHCGDLTSRSQIHEFHSAISLLKKINARLKLVIAGNHDYTLDAPFFWNQLAPSLAEKAAPELIVEKYGNPGEARQLFNSYSPEIVFLDEGIHRFSLSNGADLKVYASPFTPSRGPHWTLGFQYLPDQYHGFAITKGAVDIVITHGPPLGVLDEIIPSARKYPPHVGCKHLLKAIAQARPRLHCFGHIHEGWGAKLVTWRRDNIASGNDGGPDYEGAIDQDATITTETLDTLLPSQQDSPEVASERQRRLMAFWTDGYRYASHCANDPHPLTPGRNTLFANAAIQPSHKDTRNGGLQLPWIVDIELPATSTTP</sequence>
<gene>
    <name evidence="2" type="ORF">QBC35DRAFT_447316</name>
</gene>
<evidence type="ECO:0000313" key="3">
    <source>
        <dbReference type="Proteomes" id="UP001302126"/>
    </source>
</evidence>
<dbReference type="PANTHER" id="PTHR12905">
    <property type="entry name" value="METALLOPHOSPHOESTERASE"/>
    <property type="match status" value="1"/>
</dbReference>
<dbReference type="PANTHER" id="PTHR12905:SF0">
    <property type="entry name" value="CALCINEURIN-LIKE PHOSPHOESTERASE DOMAIN-CONTAINING PROTEIN"/>
    <property type="match status" value="1"/>
</dbReference>
<organism evidence="2 3">
    <name type="scientific">Podospora australis</name>
    <dbReference type="NCBI Taxonomy" id="1536484"/>
    <lineage>
        <taxon>Eukaryota</taxon>
        <taxon>Fungi</taxon>
        <taxon>Dikarya</taxon>
        <taxon>Ascomycota</taxon>
        <taxon>Pezizomycotina</taxon>
        <taxon>Sordariomycetes</taxon>
        <taxon>Sordariomycetidae</taxon>
        <taxon>Sordariales</taxon>
        <taxon>Podosporaceae</taxon>
        <taxon>Podospora</taxon>
    </lineage>
</organism>
<dbReference type="SUPFAM" id="SSF56300">
    <property type="entry name" value="Metallo-dependent phosphatases"/>
    <property type="match status" value="1"/>
</dbReference>
<keyword evidence="3" id="KW-1185">Reference proteome</keyword>
<feature type="domain" description="Calcineurin-like phosphoesterase" evidence="1">
    <location>
        <begin position="7"/>
        <end position="219"/>
    </location>
</feature>
<comment type="caution">
    <text evidence="2">The sequence shown here is derived from an EMBL/GenBank/DDBJ whole genome shotgun (WGS) entry which is preliminary data.</text>
</comment>
<protein>
    <submittedName>
        <fullName evidence="2">Metallo-dependent phosphatase-like protein</fullName>
    </submittedName>
</protein>
<dbReference type="CDD" id="cd07379">
    <property type="entry name" value="MPP_239FB"/>
    <property type="match status" value="1"/>
</dbReference>